<feature type="region of interest" description="Disordered" evidence="1">
    <location>
        <begin position="1"/>
        <end position="45"/>
    </location>
</feature>
<evidence type="ECO:0000313" key="2">
    <source>
        <dbReference type="EMBL" id="KAK1300138.1"/>
    </source>
</evidence>
<comment type="caution">
    <text evidence="2">The sequence shown here is derived from an EMBL/GenBank/DDBJ whole genome shotgun (WGS) entry which is preliminary data.</text>
</comment>
<feature type="region of interest" description="Disordered" evidence="1">
    <location>
        <begin position="196"/>
        <end position="216"/>
    </location>
</feature>
<evidence type="ECO:0000256" key="1">
    <source>
        <dbReference type="SAM" id="MobiDB-lite"/>
    </source>
</evidence>
<protein>
    <submittedName>
        <fullName evidence="2">Uncharacterized protein</fullName>
    </submittedName>
</protein>
<reference evidence="2" key="1">
    <citation type="journal article" date="2023" name="Nat. Commun.">
        <title>Diploid and tetraploid genomes of Acorus and the evolution of monocots.</title>
        <authorList>
            <person name="Ma L."/>
            <person name="Liu K.W."/>
            <person name="Li Z."/>
            <person name="Hsiao Y.Y."/>
            <person name="Qi Y."/>
            <person name="Fu T."/>
            <person name="Tang G.D."/>
            <person name="Zhang D."/>
            <person name="Sun W.H."/>
            <person name="Liu D.K."/>
            <person name="Li Y."/>
            <person name="Chen G.Z."/>
            <person name="Liu X.D."/>
            <person name="Liao X.Y."/>
            <person name="Jiang Y.T."/>
            <person name="Yu X."/>
            <person name="Hao Y."/>
            <person name="Huang J."/>
            <person name="Zhao X.W."/>
            <person name="Ke S."/>
            <person name="Chen Y.Y."/>
            <person name="Wu W.L."/>
            <person name="Hsu J.L."/>
            <person name="Lin Y.F."/>
            <person name="Huang M.D."/>
            <person name="Li C.Y."/>
            <person name="Huang L."/>
            <person name="Wang Z.W."/>
            <person name="Zhao X."/>
            <person name="Zhong W.Y."/>
            <person name="Peng D.H."/>
            <person name="Ahmad S."/>
            <person name="Lan S."/>
            <person name="Zhang J.S."/>
            <person name="Tsai W.C."/>
            <person name="Van de Peer Y."/>
            <person name="Liu Z.J."/>
        </authorList>
    </citation>
    <scope>NUCLEOTIDE SEQUENCE</scope>
    <source>
        <strain evidence="2">CP</strain>
    </source>
</reference>
<proteinExistence type="predicted"/>
<dbReference type="EMBL" id="JAUJYO010000013">
    <property type="protein sequence ID" value="KAK1300138.1"/>
    <property type="molecule type" value="Genomic_DNA"/>
</dbReference>
<evidence type="ECO:0000313" key="3">
    <source>
        <dbReference type="Proteomes" id="UP001180020"/>
    </source>
</evidence>
<keyword evidence="3" id="KW-1185">Reference proteome</keyword>
<gene>
    <name evidence="2" type="ORF">QJS10_CPB13g01038</name>
</gene>
<reference evidence="2" key="2">
    <citation type="submission" date="2023-06" db="EMBL/GenBank/DDBJ databases">
        <authorList>
            <person name="Ma L."/>
            <person name="Liu K.-W."/>
            <person name="Li Z."/>
            <person name="Hsiao Y.-Y."/>
            <person name="Qi Y."/>
            <person name="Fu T."/>
            <person name="Tang G."/>
            <person name="Zhang D."/>
            <person name="Sun W.-H."/>
            <person name="Liu D.-K."/>
            <person name="Li Y."/>
            <person name="Chen G.-Z."/>
            <person name="Liu X.-D."/>
            <person name="Liao X.-Y."/>
            <person name="Jiang Y.-T."/>
            <person name="Yu X."/>
            <person name="Hao Y."/>
            <person name="Huang J."/>
            <person name="Zhao X.-W."/>
            <person name="Ke S."/>
            <person name="Chen Y.-Y."/>
            <person name="Wu W.-L."/>
            <person name="Hsu J.-L."/>
            <person name="Lin Y.-F."/>
            <person name="Huang M.-D."/>
            <person name="Li C.-Y."/>
            <person name="Huang L."/>
            <person name="Wang Z.-W."/>
            <person name="Zhao X."/>
            <person name="Zhong W.-Y."/>
            <person name="Peng D.-H."/>
            <person name="Ahmad S."/>
            <person name="Lan S."/>
            <person name="Zhang J.-S."/>
            <person name="Tsai W.-C."/>
            <person name="Van De Peer Y."/>
            <person name="Liu Z.-J."/>
        </authorList>
    </citation>
    <scope>NUCLEOTIDE SEQUENCE</scope>
    <source>
        <strain evidence="2">CP</strain>
        <tissue evidence="2">Leaves</tissue>
    </source>
</reference>
<organism evidence="2 3">
    <name type="scientific">Acorus calamus</name>
    <name type="common">Sweet flag</name>
    <dbReference type="NCBI Taxonomy" id="4465"/>
    <lineage>
        <taxon>Eukaryota</taxon>
        <taxon>Viridiplantae</taxon>
        <taxon>Streptophyta</taxon>
        <taxon>Embryophyta</taxon>
        <taxon>Tracheophyta</taxon>
        <taxon>Spermatophyta</taxon>
        <taxon>Magnoliopsida</taxon>
        <taxon>Liliopsida</taxon>
        <taxon>Acoraceae</taxon>
        <taxon>Acorus</taxon>
    </lineage>
</organism>
<dbReference type="Proteomes" id="UP001180020">
    <property type="component" value="Unassembled WGS sequence"/>
</dbReference>
<name>A0AAV9DI17_ACOCL</name>
<accession>A0AAV9DI17</accession>
<dbReference type="AlphaFoldDB" id="A0AAV9DI17"/>
<sequence length="258" mass="28467">MKLIDDLSDSDKNWAETPSSPIVKSGPSIADASQLPEAEEHSEEDLEPIFQLGFSDPMVMENSSSEARHDRDVAIGLIQSLILEKDRALAGAISTSETGPTYDQVVGDVTRSHRAREKPETALKATLEGHSWVVEKFKKDLLELSGALEKERAERARIASRAALKRGYRKGYRDCQDGAPEPGLEQVIQVLEPQILESDEHRVRSNPSSSPRPMDVSDQVTSFLDCTLSDIIDVYEFPSPGYPDNSAAMKLVVAVFQE</sequence>